<sequence length="107" mass="12059">MNALFIVAVVSVVAVFRCGRTRNHCVSFFDWCPAFASSMSSCLPEKKWPLESAPNGDEFLISRENTIKLHCTTFVGFEWAEKAEENVPGRRKSVTVSLRLSTMHYAI</sequence>
<accession>A0ABP0F4U8</accession>
<reference evidence="2 3" key="1">
    <citation type="submission" date="2024-02" db="EMBL/GenBank/DDBJ databases">
        <authorList>
            <person name="Daric V."/>
            <person name="Darras S."/>
        </authorList>
    </citation>
    <scope>NUCLEOTIDE SEQUENCE [LARGE SCALE GENOMIC DNA]</scope>
</reference>
<keyword evidence="1" id="KW-0732">Signal</keyword>
<dbReference type="EMBL" id="CAWYQH010000013">
    <property type="protein sequence ID" value="CAK8674724.1"/>
    <property type="molecule type" value="Genomic_DNA"/>
</dbReference>
<evidence type="ECO:0000313" key="3">
    <source>
        <dbReference type="Proteomes" id="UP001642483"/>
    </source>
</evidence>
<name>A0ABP0F4U8_CLALP</name>
<organism evidence="2 3">
    <name type="scientific">Clavelina lepadiformis</name>
    <name type="common">Light-bulb sea squirt</name>
    <name type="synonym">Ascidia lepadiformis</name>
    <dbReference type="NCBI Taxonomy" id="159417"/>
    <lineage>
        <taxon>Eukaryota</taxon>
        <taxon>Metazoa</taxon>
        <taxon>Chordata</taxon>
        <taxon>Tunicata</taxon>
        <taxon>Ascidiacea</taxon>
        <taxon>Aplousobranchia</taxon>
        <taxon>Clavelinidae</taxon>
        <taxon>Clavelina</taxon>
    </lineage>
</organism>
<keyword evidence="3" id="KW-1185">Reference proteome</keyword>
<protein>
    <recommendedName>
        <fullName evidence="4">Secreted protein</fullName>
    </recommendedName>
</protein>
<evidence type="ECO:0008006" key="4">
    <source>
        <dbReference type="Google" id="ProtNLM"/>
    </source>
</evidence>
<evidence type="ECO:0000256" key="1">
    <source>
        <dbReference type="SAM" id="SignalP"/>
    </source>
</evidence>
<proteinExistence type="predicted"/>
<feature type="chain" id="PRO_5046221527" description="Secreted protein" evidence="1">
    <location>
        <begin position="22"/>
        <end position="107"/>
    </location>
</feature>
<gene>
    <name evidence="2" type="ORF">CVLEPA_LOCUS4395</name>
</gene>
<comment type="caution">
    <text evidence="2">The sequence shown here is derived from an EMBL/GenBank/DDBJ whole genome shotgun (WGS) entry which is preliminary data.</text>
</comment>
<feature type="signal peptide" evidence="1">
    <location>
        <begin position="1"/>
        <end position="21"/>
    </location>
</feature>
<evidence type="ECO:0000313" key="2">
    <source>
        <dbReference type="EMBL" id="CAK8674724.1"/>
    </source>
</evidence>
<dbReference type="Proteomes" id="UP001642483">
    <property type="component" value="Unassembled WGS sequence"/>
</dbReference>